<dbReference type="GO" id="GO:0003954">
    <property type="term" value="F:NADH dehydrogenase activity"/>
    <property type="evidence" value="ECO:0007669"/>
    <property type="project" value="TreeGrafter"/>
</dbReference>
<accession>A0A074TPV4</accession>
<evidence type="ECO:0000256" key="7">
    <source>
        <dbReference type="ARBA" id="ARBA00023027"/>
    </source>
</evidence>
<dbReference type="GO" id="GO:0008137">
    <property type="term" value="F:NADH dehydrogenase (ubiquinone) activity"/>
    <property type="evidence" value="ECO:0007669"/>
    <property type="project" value="InterPro"/>
</dbReference>
<evidence type="ECO:0000256" key="3">
    <source>
        <dbReference type="ARBA" id="ARBA00009025"/>
    </source>
</evidence>
<evidence type="ECO:0000256" key="8">
    <source>
        <dbReference type="ARBA" id="ARBA00023136"/>
    </source>
</evidence>
<evidence type="ECO:0000256" key="4">
    <source>
        <dbReference type="ARBA" id="ARBA00022692"/>
    </source>
</evidence>
<keyword evidence="4 9" id="KW-0812">Transmembrane</keyword>
<dbReference type="NCBIfam" id="NF004499">
    <property type="entry name" value="PRK05846.1-3"/>
    <property type="match status" value="1"/>
</dbReference>
<dbReference type="STRING" id="1185766.SAMN05216224_103236"/>
<feature type="transmembrane region" description="Helical" evidence="10">
    <location>
        <begin position="338"/>
        <end position="361"/>
    </location>
</feature>
<keyword evidence="6 10" id="KW-1133">Transmembrane helix</keyword>
<reference evidence="13 14" key="1">
    <citation type="submission" date="2014-03" db="EMBL/GenBank/DDBJ databases">
        <title>The draft genome sequence of Thioclava dalianensis DLFJ1-1.</title>
        <authorList>
            <person name="Lai Q."/>
            <person name="Shao Z."/>
        </authorList>
    </citation>
    <scope>NUCLEOTIDE SEQUENCE [LARGE SCALE GENOMIC DNA]</scope>
    <source>
        <strain evidence="13 14">DLFJ1-1</strain>
    </source>
</reference>
<dbReference type="eggNOG" id="COG1008">
    <property type="taxonomic scope" value="Bacteria"/>
</dbReference>
<organism evidence="13 14">
    <name type="scientific">Thioclava dalianensis</name>
    <dbReference type="NCBI Taxonomy" id="1185766"/>
    <lineage>
        <taxon>Bacteria</taxon>
        <taxon>Pseudomonadati</taxon>
        <taxon>Pseudomonadota</taxon>
        <taxon>Alphaproteobacteria</taxon>
        <taxon>Rhodobacterales</taxon>
        <taxon>Paracoccaceae</taxon>
        <taxon>Thioclava</taxon>
    </lineage>
</organism>
<dbReference type="RefSeq" id="WP_038062437.1">
    <property type="nucleotide sequence ID" value="NZ_FOVB01000003.1"/>
</dbReference>
<name>A0A074TPV4_9RHOB</name>
<feature type="transmembrane region" description="Helical" evidence="10">
    <location>
        <begin position="312"/>
        <end position="332"/>
    </location>
</feature>
<dbReference type="OrthoDB" id="9768329at2"/>
<feature type="transmembrane region" description="Helical" evidence="10">
    <location>
        <begin position="284"/>
        <end position="305"/>
    </location>
</feature>
<evidence type="ECO:0000256" key="10">
    <source>
        <dbReference type="SAM" id="Phobius"/>
    </source>
</evidence>
<sequence>MQHLLSIVIFIPAVAALILALVQRGGSEEADRNAKWLAMTATSVTFLVSLFLLAGFDPSNTDYQFVEQYSWIMGLNYRVGVDGLSILFVLLTTFMMPLVILASWEVKTRVKEYMIAFLLLETLMVGTFVTLDLVLFYLFYEACLIPMFLIIGIWGGKQRVYAAFKFFLYTFFGSVFMLVSIIYIYFHTGTTDMPSLLSANFPYTPIHVLGVTIPGGIQTLLWTGFFISFAVKMPLWPVHTWLPAAHVQAPTAGSIVLAAILLKLADYGFLRFSLPMFPVGNMVVGPWAMWLAVIAIIYTSLVALVQTDMKRVIAYSSVAHMAYVLLGIFSGTQQGIEGGIFLVVSHGFVSGALFLCVGVIYDRMHTREISAYGGLAKRMPGYAVVFMFFTMANVGLPGTGNFVGEFLTLAGVFQVNTWVALFATTGVILSAAYALWLYRRVVFGDLIKESLRSITDLSPREKWIFAPMIAMTLILGVYPDLVTNVIQDSVTNLVQNYHDALPDNLLSDLVEH</sequence>
<keyword evidence="8 10" id="KW-0472">Membrane</keyword>
<dbReference type="EMBL" id="JHEH01000003">
    <property type="protein sequence ID" value="KEP71033.1"/>
    <property type="molecule type" value="Genomic_DNA"/>
</dbReference>
<keyword evidence="5" id="KW-1278">Translocase</keyword>
<dbReference type="Proteomes" id="UP000027725">
    <property type="component" value="Unassembled WGS sequence"/>
</dbReference>
<comment type="similarity">
    <text evidence="3">Belongs to the complex I subunit 4 family.</text>
</comment>
<dbReference type="PANTHER" id="PTHR43507">
    <property type="entry name" value="NADH-UBIQUINONE OXIDOREDUCTASE CHAIN 4"/>
    <property type="match status" value="1"/>
</dbReference>
<dbReference type="InterPro" id="IPR010227">
    <property type="entry name" value="NADH_Q_OxRdtase_chainM/4"/>
</dbReference>
<evidence type="ECO:0000256" key="9">
    <source>
        <dbReference type="RuleBase" id="RU000320"/>
    </source>
</evidence>
<dbReference type="GO" id="GO:0048039">
    <property type="term" value="F:ubiquinone binding"/>
    <property type="evidence" value="ECO:0007669"/>
    <property type="project" value="TreeGrafter"/>
</dbReference>
<evidence type="ECO:0000313" key="13">
    <source>
        <dbReference type="EMBL" id="KEP71033.1"/>
    </source>
</evidence>
<dbReference type="GO" id="GO:0016020">
    <property type="term" value="C:membrane"/>
    <property type="evidence" value="ECO:0007669"/>
    <property type="project" value="UniProtKB-SubCell"/>
</dbReference>
<dbReference type="NCBIfam" id="TIGR01972">
    <property type="entry name" value="NDH_I_M"/>
    <property type="match status" value="1"/>
</dbReference>
<dbReference type="InterPro" id="IPR000260">
    <property type="entry name" value="NADH4_N"/>
</dbReference>
<dbReference type="PRINTS" id="PR01437">
    <property type="entry name" value="NUOXDRDTASE4"/>
</dbReference>
<evidence type="ECO:0000256" key="6">
    <source>
        <dbReference type="ARBA" id="ARBA00022989"/>
    </source>
</evidence>
<dbReference type="PANTHER" id="PTHR43507:SF1">
    <property type="entry name" value="NADH-UBIQUINONE OXIDOREDUCTASE CHAIN 4"/>
    <property type="match status" value="1"/>
</dbReference>
<gene>
    <name evidence="13" type="ORF">DL1_10290</name>
</gene>
<dbReference type="Pfam" id="PF01059">
    <property type="entry name" value="Oxidored_q5_N"/>
    <property type="match status" value="1"/>
</dbReference>
<dbReference type="AlphaFoldDB" id="A0A074TPV4"/>
<feature type="transmembrane region" description="Helical" evidence="10">
    <location>
        <begin position="34"/>
        <end position="56"/>
    </location>
</feature>
<dbReference type="InterPro" id="IPR001750">
    <property type="entry name" value="ND/Mrp_TM"/>
</dbReference>
<feature type="transmembrane region" description="Helical" evidence="10">
    <location>
        <begin position="137"/>
        <end position="154"/>
    </location>
</feature>
<evidence type="ECO:0000256" key="2">
    <source>
        <dbReference type="ARBA" id="ARBA00004127"/>
    </source>
</evidence>
<feature type="transmembrane region" description="Helical" evidence="10">
    <location>
        <begin position="83"/>
        <end position="101"/>
    </location>
</feature>
<feature type="transmembrane region" description="Helical" evidence="10">
    <location>
        <begin position="166"/>
        <end position="186"/>
    </location>
</feature>
<dbReference type="GO" id="GO:0042773">
    <property type="term" value="P:ATP synthesis coupled electron transport"/>
    <property type="evidence" value="ECO:0007669"/>
    <property type="project" value="InterPro"/>
</dbReference>
<keyword evidence="7" id="KW-0520">NAD</keyword>
<comment type="caution">
    <text evidence="13">The sequence shown here is derived from an EMBL/GenBank/DDBJ whole genome shotgun (WGS) entry which is preliminary data.</text>
</comment>
<feature type="transmembrane region" description="Helical" evidence="10">
    <location>
        <begin position="381"/>
        <end position="398"/>
    </location>
</feature>
<dbReference type="Pfam" id="PF00361">
    <property type="entry name" value="Proton_antipo_M"/>
    <property type="match status" value="1"/>
</dbReference>
<keyword evidence="14" id="KW-1185">Reference proteome</keyword>
<evidence type="ECO:0000256" key="1">
    <source>
        <dbReference type="ARBA" id="ARBA00002378"/>
    </source>
</evidence>
<dbReference type="GO" id="GO:0012505">
    <property type="term" value="C:endomembrane system"/>
    <property type="evidence" value="ECO:0007669"/>
    <property type="project" value="UniProtKB-SubCell"/>
</dbReference>
<feature type="transmembrane region" description="Helical" evidence="10">
    <location>
        <begin position="418"/>
        <end position="438"/>
    </location>
</feature>
<evidence type="ECO:0000313" key="14">
    <source>
        <dbReference type="Proteomes" id="UP000027725"/>
    </source>
</evidence>
<feature type="domain" description="NADH:ubiquinone oxidoreductase chain 4 N-terminal" evidence="12">
    <location>
        <begin position="34"/>
        <end position="124"/>
    </location>
</feature>
<evidence type="ECO:0000256" key="5">
    <source>
        <dbReference type="ARBA" id="ARBA00022967"/>
    </source>
</evidence>
<feature type="transmembrane region" description="Helical" evidence="10">
    <location>
        <begin position="206"/>
        <end position="229"/>
    </location>
</feature>
<feature type="transmembrane region" description="Helical" evidence="10">
    <location>
        <begin position="6"/>
        <end position="22"/>
    </location>
</feature>
<evidence type="ECO:0000259" key="12">
    <source>
        <dbReference type="Pfam" id="PF01059"/>
    </source>
</evidence>
<dbReference type="GO" id="GO:0015990">
    <property type="term" value="P:electron transport coupled proton transport"/>
    <property type="evidence" value="ECO:0007669"/>
    <property type="project" value="TreeGrafter"/>
</dbReference>
<evidence type="ECO:0000259" key="11">
    <source>
        <dbReference type="Pfam" id="PF00361"/>
    </source>
</evidence>
<dbReference type="InterPro" id="IPR003918">
    <property type="entry name" value="NADH_UbQ_OxRdtase"/>
</dbReference>
<feature type="domain" description="NADH:quinone oxidoreductase/Mrp antiporter transmembrane" evidence="11">
    <location>
        <begin position="132"/>
        <end position="428"/>
    </location>
</feature>
<comment type="subcellular location">
    <subcellularLocation>
        <location evidence="2">Endomembrane system</location>
        <topology evidence="2">Multi-pass membrane protein</topology>
    </subcellularLocation>
    <subcellularLocation>
        <location evidence="9">Membrane</location>
        <topology evidence="9">Multi-pass membrane protein</topology>
    </subcellularLocation>
</comment>
<protein>
    <submittedName>
        <fullName evidence="13">NADH-quinone oxidoreductase chain 13</fullName>
    </submittedName>
</protein>
<comment type="function">
    <text evidence="1">NDH-1 shuttles electrons from NADH, via FMN and iron-sulfur (Fe-S) centers, to quinones in the respiratory chain. The immediate electron acceptor for the enzyme in this species is believed to be ubiquinone. Couples the redox reaction to proton translocation (for every two electrons transferred, four hydrogen ions are translocated across the cytoplasmic membrane), and thus conserves the redox energy in a proton gradient.</text>
</comment>
<proteinExistence type="inferred from homology"/>
<feature type="transmembrane region" description="Helical" evidence="10">
    <location>
        <begin position="113"/>
        <end position="131"/>
    </location>
</feature>
<feature type="transmembrane region" description="Helical" evidence="10">
    <location>
        <begin position="241"/>
        <end position="264"/>
    </location>
</feature>